<sequence length="62" mass="7100">MKAHPGRQRTPPIATTSAIFTRHVLEVKTDNPLSGELREGIRLEWKRLHSLEEIESNIGILR</sequence>
<reference evidence="1" key="1">
    <citation type="submission" date="2019-02" db="EMBL/GenBank/DDBJ databases">
        <authorList>
            <person name="Gruber-Vodicka R. H."/>
            <person name="Seah K. B. B."/>
        </authorList>
    </citation>
    <scope>NUCLEOTIDE SEQUENCE</scope>
    <source>
        <strain evidence="1">BECK_BZ106</strain>
    </source>
</reference>
<gene>
    <name evidence="1" type="ORF">BECKFW1821B_GA0114236_105419</name>
</gene>
<dbReference type="AlphaFoldDB" id="A0A450T1K7"/>
<name>A0A450T1K7_9GAMM</name>
<protein>
    <submittedName>
        <fullName evidence="1">Uncharacterized protein</fullName>
    </submittedName>
</protein>
<organism evidence="1">
    <name type="scientific">Candidatus Kentrum sp. FW</name>
    <dbReference type="NCBI Taxonomy" id="2126338"/>
    <lineage>
        <taxon>Bacteria</taxon>
        <taxon>Pseudomonadati</taxon>
        <taxon>Pseudomonadota</taxon>
        <taxon>Gammaproteobacteria</taxon>
        <taxon>Candidatus Kentrum</taxon>
    </lineage>
</organism>
<dbReference type="EMBL" id="CAADFD010000054">
    <property type="protein sequence ID" value="VFJ60226.1"/>
    <property type="molecule type" value="Genomic_DNA"/>
</dbReference>
<evidence type="ECO:0000313" key="1">
    <source>
        <dbReference type="EMBL" id="VFJ60226.1"/>
    </source>
</evidence>
<proteinExistence type="predicted"/>
<accession>A0A450T1K7</accession>